<evidence type="ECO:0000313" key="3">
    <source>
        <dbReference type="Proteomes" id="UP001500279"/>
    </source>
</evidence>
<protein>
    <recommendedName>
        <fullName evidence="1">TniQ domain-containing protein</fullName>
    </recommendedName>
</protein>
<accession>A0ABN1K236</accession>
<dbReference type="Proteomes" id="UP001500279">
    <property type="component" value="Unassembled WGS sequence"/>
</dbReference>
<dbReference type="InterPro" id="IPR009492">
    <property type="entry name" value="TniQ"/>
</dbReference>
<name>A0ABN1K236_9BURK</name>
<feature type="domain" description="TniQ" evidence="1">
    <location>
        <begin position="31"/>
        <end position="186"/>
    </location>
</feature>
<keyword evidence="3" id="KW-1185">Reference proteome</keyword>
<reference evidence="2 3" key="1">
    <citation type="journal article" date="2019" name="Int. J. Syst. Evol. Microbiol.">
        <title>The Global Catalogue of Microorganisms (GCM) 10K type strain sequencing project: providing services to taxonomists for standard genome sequencing and annotation.</title>
        <authorList>
            <consortium name="The Broad Institute Genomics Platform"/>
            <consortium name="The Broad Institute Genome Sequencing Center for Infectious Disease"/>
            <person name="Wu L."/>
            <person name="Ma J."/>
        </authorList>
    </citation>
    <scope>NUCLEOTIDE SEQUENCE [LARGE SCALE GENOMIC DNA]</scope>
    <source>
        <strain evidence="2 3">JCM 15503</strain>
    </source>
</reference>
<dbReference type="EMBL" id="BAAAEW010000016">
    <property type="protein sequence ID" value="GAA0752743.1"/>
    <property type="molecule type" value="Genomic_DNA"/>
</dbReference>
<proteinExistence type="predicted"/>
<dbReference type="Pfam" id="PF06527">
    <property type="entry name" value="TniQ"/>
    <property type="match status" value="1"/>
</dbReference>
<organism evidence="2 3">
    <name type="scientific">Ideonella azotifigens</name>
    <dbReference type="NCBI Taxonomy" id="513160"/>
    <lineage>
        <taxon>Bacteria</taxon>
        <taxon>Pseudomonadati</taxon>
        <taxon>Pseudomonadota</taxon>
        <taxon>Betaproteobacteria</taxon>
        <taxon>Burkholderiales</taxon>
        <taxon>Sphaerotilaceae</taxon>
        <taxon>Ideonella</taxon>
    </lineage>
</organism>
<evidence type="ECO:0000259" key="1">
    <source>
        <dbReference type="Pfam" id="PF06527"/>
    </source>
</evidence>
<gene>
    <name evidence="2" type="ORF">GCM10009107_26810</name>
</gene>
<sequence>MSDFRDGAFIVSPEQRRHITLLHGLAPHEQGTADAESLHSHLLNIAFEHRWSPRHLVHRVLCGDPRSHELLTPERNWLRLLKGGTPRQMKWGLNWNDDEGRDLLGSTTIALRWANALTWATGIEGLDAYTFRSLSFSAEISHVVTNEQRVCLACFDQDRREGRMPHGRLLWRLSCVTCCPVHKVALVKPACGAPADQRLKTAERVQHSGLCQDCGAIGLSCMSRESTRPNAGALWRAEQMAIVVAYLPRWAYVMARGTPRRVVHELIKRHGGVAGLARHAGIDTKSTLDWQDSRFGLLGLDALLAMAQAEGVSLLGLLADHEMDPRAEALPAERRPAASAIRRAMRHAIRKRNTSPAQLAWQLNITASVLQEQEDLYTQLVEEYRAFQFHRAEWADDDATFAAIRLATKLRKQGQPVTLRNASKLAGRIQLASLTGRALDVIRLSMDKPVCERPPRIELTERQHRLLEQRIEYLPVLDHYDW</sequence>
<dbReference type="RefSeq" id="WP_170200734.1">
    <property type="nucleotide sequence ID" value="NZ_BAAAEW010000016.1"/>
</dbReference>
<comment type="caution">
    <text evidence="2">The sequence shown here is derived from an EMBL/GenBank/DDBJ whole genome shotgun (WGS) entry which is preliminary data.</text>
</comment>
<evidence type="ECO:0000313" key="2">
    <source>
        <dbReference type="EMBL" id="GAA0752743.1"/>
    </source>
</evidence>